<gene>
    <name evidence="5" type="ORF">QH948_11440</name>
</gene>
<dbReference type="InterPro" id="IPR002104">
    <property type="entry name" value="Integrase_catalytic"/>
</dbReference>
<feature type="domain" description="Tyr recombinase" evidence="4">
    <location>
        <begin position="144"/>
        <end position="355"/>
    </location>
</feature>
<dbReference type="EMBL" id="CP123967">
    <property type="protein sequence ID" value="WGT46741.1"/>
    <property type="molecule type" value="Genomic_DNA"/>
</dbReference>
<keyword evidence="3" id="KW-0233">DNA recombination</keyword>
<dbReference type="Gene3D" id="1.10.443.10">
    <property type="entry name" value="Intergrase catalytic core"/>
    <property type="match status" value="1"/>
</dbReference>
<dbReference type="InterPro" id="IPR011010">
    <property type="entry name" value="DNA_brk_join_enz"/>
</dbReference>
<dbReference type="InterPro" id="IPR050090">
    <property type="entry name" value="Tyrosine_recombinase_XerCD"/>
</dbReference>
<dbReference type="PROSITE" id="PS51898">
    <property type="entry name" value="TYR_RECOMBINASE"/>
    <property type="match status" value="1"/>
</dbReference>
<dbReference type="InterPro" id="IPR013762">
    <property type="entry name" value="Integrase-like_cat_sf"/>
</dbReference>
<evidence type="ECO:0000259" key="4">
    <source>
        <dbReference type="PROSITE" id="PS51898"/>
    </source>
</evidence>
<dbReference type="PANTHER" id="PTHR30349:SF41">
    <property type="entry name" value="INTEGRASE_RECOMBINASE PROTEIN MJ0367-RELATED"/>
    <property type="match status" value="1"/>
</dbReference>
<sequence length="368" mass="42054">MGEDAEVLLLRQPGIVPLHEDAAVFGGMLDGFSRQQVSRGLATQTIQMRRWQVERFQRFADSYPWEWLPGDVEDFTTSLFSGPRPLSRSTVRIYHLTLRAFCDFVTDQRYGWVAECRSRFGSVPTQVCFEWNTVAHTVDFEGTPGRRPLDYDELDALFAVADARVETLRQQGRKGALAALRDAQLLKTTYAWGLRRREVLGLDVVDLRTNAKTPQWGRFGLLHVRHGESSKGSIPKRRSVLSLPEFEWAIDGLRLYVEQVREKFNPGNHPGLWPTERGTRVGDRYLDRRFAQLRDEAGLPSELTLHSLRHSYVTHLIELGYAEQFVQAQVGHAYASTTAIYTSVTDDYRNRVLAAAIDKFYFPEGSTR</sequence>
<reference evidence="5 6" key="1">
    <citation type="journal article" date="2008" name="Int. J. Syst. Evol. Microbiol.">
        <title>Tessaracoccus flavescens sp. nov., isolated from marine sediment.</title>
        <authorList>
            <person name="Lee D.W."/>
            <person name="Lee S.D."/>
        </authorList>
    </citation>
    <scope>NUCLEOTIDE SEQUENCE [LARGE SCALE GENOMIC DNA]</scope>
    <source>
        <strain evidence="5 6">T21</strain>
    </source>
</reference>
<keyword evidence="2" id="KW-0238">DNA-binding</keyword>
<name>A0ABY8PWQ3_9ACTN</name>
<evidence type="ECO:0000256" key="1">
    <source>
        <dbReference type="ARBA" id="ARBA00008857"/>
    </source>
</evidence>
<evidence type="ECO:0000256" key="3">
    <source>
        <dbReference type="ARBA" id="ARBA00023172"/>
    </source>
</evidence>
<organism evidence="5 6">
    <name type="scientific">Tessaracoccus lacteus</name>
    <dbReference type="NCBI Taxonomy" id="3041766"/>
    <lineage>
        <taxon>Bacteria</taxon>
        <taxon>Bacillati</taxon>
        <taxon>Actinomycetota</taxon>
        <taxon>Actinomycetes</taxon>
        <taxon>Propionibacteriales</taxon>
        <taxon>Propionibacteriaceae</taxon>
        <taxon>Tessaracoccus</taxon>
    </lineage>
</organism>
<evidence type="ECO:0000313" key="5">
    <source>
        <dbReference type="EMBL" id="WGT46741.1"/>
    </source>
</evidence>
<dbReference type="RefSeq" id="WP_281144502.1">
    <property type="nucleotide sequence ID" value="NZ_CP123967.1"/>
</dbReference>
<evidence type="ECO:0000256" key="2">
    <source>
        <dbReference type="ARBA" id="ARBA00023125"/>
    </source>
</evidence>
<proteinExistence type="inferred from homology"/>
<dbReference type="Proteomes" id="UP001244136">
    <property type="component" value="Chromosome"/>
</dbReference>
<keyword evidence="6" id="KW-1185">Reference proteome</keyword>
<comment type="similarity">
    <text evidence="1">Belongs to the 'phage' integrase family.</text>
</comment>
<dbReference type="Pfam" id="PF00589">
    <property type="entry name" value="Phage_integrase"/>
    <property type="match status" value="1"/>
</dbReference>
<dbReference type="SUPFAM" id="SSF56349">
    <property type="entry name" value="DNA breaking-rejoining enzymes"/>
    <property type="match status" value="1"/>
</dbReference>
<accession>A0ABY8PWQ3</accession>
<dbReference type="PANTHER" id="PTHR30349">
    <property type="entry name" value="PHAGE INTEGRASE-RELATED"/>
    <property type="match status" value="1"/>
</dbReference>
<evidence type="ECO:0000313" key="6">
    <source>
        <dbReference type="Proteomes" id="UP001244136"/>
    </source>
</evidence>
<protein>
    <submittedName>
        <fullName evidence="5">Tyrosine-type recombinase/integrase</fullName>
    </submittedName>
</protein>